<keyword evidence="3" id="KW-1185">Reference proteome</keyword>
<sequence>MAPLQLSALILSILLAPPLQILAAPAFPNNELDGRAVCNGDNLLRMLRATNSISEAIPFCTSYLGRPSAPATVTETVYPTITIPVTSYVNVTSTATATITSLTTLSNDTATAIELRARAYTPLSQRVLSSFDASRISSACNCLTLPPVLVTTTVTDEIYITNVVATATNNFVSTVTETVIATVAPGEVLSVLSTSSTCSTPSTDAVYYISPGSVPEWFWGAGDYSEENFPIYLVITNTRAMRFKFTPSGYIQVLSRPDQVDDDPTAFEAEHWLLHAKPVGTGAEMIVLNKLGDTTCEGCYPLTWKVTSDASGSRLQICEPDSALPFMKRCSDDESWRLFSLAPGVSSVNAGSVFNSCSDETLYIHLDSSPVLLNFF</sequence>
<protein>
    <recommendedName>
        <fullName evidence="4">Ricin B lectin domain-containing protein</fullName>
    </recommendedName>
</protein>
<evidence type="ECO:0000313" key="2">
    <source>
        <dbReference type="EMBL" id="EPS41155.1"/>
    </source>
</evidence>
<evidence type="ECO:0000256" key="1">
    <source>
        <dbReference type="SAM" id="SignalP"/>
    </source>
</evidence>
<feature type="chain" id="PRO_5004560415" description="Ricin B lectin domain-containing protein" evidence="1">
    <location>
        <begin position="24"/>
        <end position="376"/>
    </location>
</feature>
<feature type="signal peptide" evidence="1">
    <location>
        <begin position="1"/>
        <end position="23"/>
    </location>
</feature>
<accession>S8ADR6</accession>
<evidence type="ECO:0008006" key="4">
    <source>
        <dbReference type="Google" id="ProtNLM"/>
    </source>
</evidence>
<keyword evidence="1" id="KW-0732">Signal</keyword>
<name>S8ADR6_DACHA</name>
<gene>
    <name evidence="2" type="ORF">H072_4989</name>
</gene>
<reference evidence="2 3" key="1">
    <citation type="journal article" date="2013" name="PLoS Genet.">
        <title>Genomic mechanisms accounting for the adaptation to parasitism in nematode-trapping fungi.</title>
        <authorList>
            <person name="Meerupati T."/>
            <person name="Andersson K.M."/>
            <person name="Friman E."/>
            <person name="Kumar D."/>
            <person name="Tunlid A."/>
            <person name="Ahren D."/>
        </authorList>
    </citation>
    <scope>NUCLEOTIDE SEQUENCE [LARGE SCALE GENOMIC DNA]</scope>
    <source>
        <strain evidence="2 3">CBS 200.50</strain>
    </source>
</reference>
<proteinExistence type="predicted"/>
<reference evidence="3" key="2">
    <citation type="submission" date="2013-04" db="EMBL/GenBank/DDBJ databases">
        <title>Genomic mechanisms accounting for the adaptation to parasitism in nematode-trapping fungi.</title>
        <authorList>
            <person name="Ahren D.G."/>
        </authorList>
    </citation>
    <scope>NUCLEOTIDE SEQUENCE [LARGE SCALE GENOMIC DNA]</scope>
    <source>
        <strain evidence="3">CBS 200.50</strain>
    </source>
</reference>
<dbReference type="EMBL" id="AQGS01000256">
    <property type="protein sequence ID" value="EPS41155.1"/>
    <property type="molecule type" value="Genomic_DNA"/>
</dbReference>
<evidence type="ECO:0000313" key="3">
    <source>
        <dbReference type="Proteomes" id="UP000015100"/>
    </source>
</evidence>
<dbReference type="Proteomes" id="UP000015100">
    <property type="component" value="Unassembled WGS sequence"/>
</dbReference>
<dbReference type="AlphaFoldDB" id="S8ADR6"/>
<organism evidence="2 3">
    <name type="scientific">Dactylellina haptotyla (strain CBS 200.50)</name>
    <name type="common">Nematode-trapping fungus</name>
    <name type="synonym">Monacrosporium haptotylum</name>
    <dbReference type="NCBI Taxonomy" id="1284197"/>
    <lineage>
        <taxon>Eukaryota</taxon>
        <taxon>Fungi</taxon>
        <taxon>Dikarya</taxon>
        <taxon>Ascomycota</taxon>
        <taxon>Pezizomycotina</taxon>
        <taxon>Orbiliomycetes</taxon>
        <taxon>Orbiliales</taxon>
        <taxon>Orbiliaceae</taxon>
        <taxon>Dactylellina</taxon>
    </lineage>
</organism>
<comment type="caution">
    <text evidence="2">The sequence shown here is derived from an EMBL/GenBank/DDBJ whole genome shotgun (WGS) entry which is preliminary data.</text>
</comment>
<dbReference type="HOGENOM" id="CLU_713659_0_0_1"/>
<dbReference type="OrthoDB" id="5394778at2759"/>